<reference evidence="1" key="1">
    <citation type="submission" date="2021-10" db="EMBL/GenBank/DDBJ databases">
        <title>Tropical sea cucumber genome reveals ecological adaptation and Cuvierian tubules defense mechanism.</title>
        <authorList>
            <person name="Chen T."/>
        </authorList>
    </citation>
    <scope>NUCLEOTIDE SEQUENCE</scope>
    <source>
        <strain evidence="1">Nanhai2018</strain>
        <tissue evidence="1">Muscle</tissue>
    </source>
</reference>
<comment type="caution">
    <text evidence="1">The sequence shown here is derived from an EMBL/GenBank/DDBJ whole genome shotgun (WGS) entry which is preliminary data.</text>
</comment>
<dbReference type="Proteomes" id="UP001152320">
    <property type="component" value="Chromosome 4"/>
</dbReference>
<gene>
    <name evidence="1" type="ORF">HOLleu_10972</name>
</gene>
<dbReference type="PANTHER" id="PTHR31751:SF44">
    <property type="entry name" value="SI:CH211-211K8.4-RELATED"/>
    <property type="match status" value="1"/>
</dbReference>
<organism evidence="1 2">
    <name type="scientific">Holothuria leucospilota</name>
    <name type="common">Black long sea cucumber</name>
    <name type="synonym">Mertensiothuria leucospilota</name>
    <dbReference type="NCBI Taxonomy" id="206669"/>
    <lineage>
        <taxon>Eukaryota</taxon>
        <taxon>Metazoa</taxon>
        <taxon>Echinodermata</taxon>
        <taxon>Eleutherozoa</taxon>
        <taxon>Echinozoa</taxon>
        <taxon>Holothuroidea</taxon>
        <taxon>Aspidochirotacea</taxon>
        <taxon>Aspidochirotida</taxon>
        <taxon>Holothuriidae</taxon>
        <taxon>Holothuria</taxon>
    </lineage>
</organism>
<evidence type="ECO:0000313" key="1">
    <source>
        <dbReference type="EMBL" id="KAJ8043740.1"/>
    </source>
</evidence>
<evidence type="ECO:0000313" key="2">
    <source>
        <dbReference type="Proteomes" id="UP001152320"/>
    </source>
</evidence>
<dbReference type="PANTHER" id="PTHR31751">
    <property type="entry name" value="SI:CH211-108C17.2-RELATED-RELATED"/>
    <property type="match status" value="1"/>
</dbReference>
<proteinExistence type="predicted"/>
<protein>
    <submittedName>
        <fullName evidence="1">Uncharacterized protein</fullName>
    </submittedName>
</protein>
<keyword evidence="2" id="KW-1185">Reference proteome</keyword>
<dbReference type="EMBL" id="JAIZAY010000004">
    <property type="protein sequence ID" value="KAJ8043740.1"/>
    <property type="molecule type" value="Genomic_DNA"/>
</dbReference>
<accession>A0A9Q1HF89</accession>
<name>A0A9Q1HF89_HOLLE</name>
<sequence>MKKMSPFHQTSSVENYHSIINHFAPKMLAYSYQSMMCRLYLAAMYYNENAGRDQKAKKDGSMQWKTSFPRSEGGDYVLKKVLVDPTRGKF</sequence>
<dbReference type="OrthoDB" id="5987257at2759"/>
<dbReference type="AlphaFoldDB" id="A0A9Q1HF89"/>